<comment type="caution">
    <text evidence="2">The sequence shown here is derived from an EMBL/GenBank/DDBJ whole genome shotgun (WGS) entry which is preliminary data.</text>
</comment>
<evidence type="ECO:0000313" key="2">
    <source>
        <dbReference type="EMBL" id="KKN19991.1"/>
    </source>
</evidence>
<protein>
    <recommendedName>
        <fullName evidence="1">DUF7336 domain-containing protein</fullName>
    </recommendedName>
</protein>
<name>A0A0F9R3Y7_9ZZZZ</name>
<reference evidence="2" key="1">
    <citation type="journal article" date="2015" name="Nature">
        <title>Complex archaea that bridge the gap between prokaryotes and eukaryotes.</title>
        <authorList>
            <person name="Spang A."/>
            <person name="Saw J.H."/>
            <person name="Jorgensen S.L."/>
            <person name="Zaremba-Niedzwiedzka K."/>
            <person name="Martijn J."/>
            <person name="Lind A.E."/>
            <person name="van Eijk R."/>
            <person name="Schleper C."/>
            <person name="Guy L."/>
            <person name="Ettema T.J."/>
        </authorList>
    </citation>
    <scope>NUCLEOTIDE SEQUENCE</scope>
</reference>
<gene>
    <name evidence="2" type="ORF">LCGC14_0940090</name>
</gene>
<dbReference type="InterPro" id="IPR055760">
    <property type="entry name" value="DUF7336"/>
</dbReference>
<sequence>MTTIYLVTSGEYSGYQIDGVFSSELLAEEFVERCRDIMRSIESWELDKRSQDRICPYWGAELDIATGIINCRNNGCEIADPKTRVAEVGHADYVCEAHPEGYICSKSYVSQEHANKLCVEKKQKIQRQGG</sequence>
<organism evidence="2">
    <name type="scientific">marine sediment metagenome</name>
    <dbReference type="NCBI Taxonomy" id="412755"/>
    <lineage>
        <taxon>unclassified sequences</taxon>
        <taxon>metagenomes</taxon>
        <taxon>ecological metagenomes</taxon>
    </lineage>
</organism>
<accession>A0A0F9R3Y7</accession>
<dbReference type="Pfam" id="PF24024">
    <property type="entry name" value="DUF7336"/>
    <property type="match status" value="1"/>
</dbReference>
<proteinExistence type="predicted"/>
<dbReference type="EMBL" id="LAZR01003283">
    <property type="protein sequence ID" value="KKN19991.1"/>
    <property type="molecule type" value="Genomic_DNA"/>
</dbReference>
<dbReference type="AlphaFoldDB" id="A0A0F9R3Y7"/>
<evidence type="ECO:0000259" key="1">
    <source>
        <dbReference type="Pfam" id="PF24024"/>
    </source>
</evidence>
<feature type="domain" description="DUF7336" evidence="1">
    <location>
        <begin position="3"/>
        <end position="50"/>
    </location>
</feature>